<name>A0A5N5ISB4_9FLAO</name>
<accession>A0A5N5ISB4</accession>
<dbReference type="OrthoDB" id="5348860at2"/>
<dbReference type="AlphaFoldDB" id="A0A5N5ISB4"/>
<dbReference type="Gene3D" id="2.40.128.270">
    <property type="match status" value="1"/>
</dbReference>
<dbReference type="RefSeq" id="WP_151889454.1">
    <property type="nucleotide sequence ID" value="NZ_VNIK02000002.1"/>
</dbReference>
<dbReference type="InterPro" id="IPR053147">
    <property type="entry name" value="Hsp_HslJ-like"/>
</dbReference>
<comment type="caution">
    <text evidence="3">The sequence shown here is derived from an EMBL/GenBank/DDBJ whole genome shotgun (WGS) entry which is preliminary data.</text>
</comment>
<proteinExistence type="predicted"/>
<protein>
    <submittedName>
        <fullName evidence="3">META domain-containing protein</fullName>
    </submittedName>
</protein>
<dbReference type="Pfam" id="PF03724">
    <property type="entry name" value="META"/>
    <property type="match status" value="1"/>
</dbReference>
<evidence type="ECO:0000313" key="4">
    <source>
        <dbReference type="Proteomes" id="UP000319204"/>
    </source>
</evidence>
<feature type="domain" description="DUF306" evidence="2">
    <location>
        <begin position="162"/>
        <end position="268"/>
    </location>
</feature>
<keyword evidence="1" id="KW-0175">Coiled coil</keyword>
<dbReference type="EMBL" id="VNIK02000002">
    <property type="protein sequence ID" value="KAB5490760.1"/>
    <property type="molecule type" value="Genomic_DNA"/>
</dbReference>
<reference evidence="3" key="1">
    <citation type="submission" date="2019-10" db="EMBL/GenBank/DDBJ databases">
        <title>Muricauda hadale sp. nov., a piezophilic bacterium isolated from hadopelagic water of the Mariana Trench.</title>
        <authorList>
            <person name="Wei Y."/>
        </authorList>
    </citation>
    <scope>NUCLEOTIDE SEQUENCE [LARGE SCALE GENOMIC DNA]</scope>
    <source>
        <strain evidence="3">MT-229</strain>
    </source>
</reference>
<dbReference type="Proteomes" id="UP000319204">
    <property type="component" value="Unassembled WGS sequence"/>
</dbReference>
<evidence type="ECO:0000259" key="2">
    <source>
        <dbReference type="Pfam" id="PF03724"/>
    </source>
</evidence>
<dbReference type="PANTHER" id="PTHR35535">
    <property type="entry name" value="HEAT SHOCK PROTEIN HSLJ"/>
    <property type="match status" value="1"/>
</dbReference>
<evidence type="ECO:0000256" key="1">
    <source>
        <dbReference type="SAM" id="Coils"/>
    </source>
</evidence>
<feature type="coiled-coil region" evidence="1">
    <location>
        <begin position="14"/>
        <end position="41"/>
    </location>
</feature>
<keyword evidence="4" id="KW-1185">Reference proteome</keyword>
<gene>
    <name evidence="3" type="ORF">FOT42_004835</name>
</gene>
<evidence type="ECO:0000313" key="3">
    <source>
        <dbReference type="EMBL" id="KAB5490760.1"/>
    </source>
</evidence>
<dbReference type="PANTHER" id="PTHR35535:SF1">
    <property type="entry name" value="HEAT SHOCK PROTEIN HSLJ"/>
    <property type="match status" value="1"/>
</dbReference>
<dbReference type="InterPro" id="IPR005184">
    <property type="entry name" value="DUF306_Meta_HslJ"/>
</dbReference>
<organism evidence="3 4">
    <name type="scientific">Flagellimonas hadalis</name>
    <dbReference type="NCBI Taxonomy" id="2597517"/>
    <lineage>
        <taxon>Bacteria</taxon>
        <taxon>Pseudomonadati</taxon>
        <taxon>Bacteroidota</taxon>
        <taxon>Flavobacteriia</taxon>
        <taxon>Flavobacteriales</taxon>
        <taxon>Flavobacteriaceae</taxon>
        <taxon>Flagellimonas</taxon>
    </lineage>
</organism>
<sequence length="271" mass="30959">MKKNVMAVCFLVLLSNCVERKKQDEEQKEATEEQTDTIKDEENTRALAVAHAENYFKATGTEPFWGLKIYGDKVELTTMEGDTIIVPHTEPIRVQDANIKMYRAQTEATAMDVIISQKECTNAMSGEVSPYSVTISYKKTGEEETHALEGCGSYVTDYRLNDIWVLEEMMSQKVSKEDFNGKDVPYMEIYTEDNRFSGFSGCNRMTGSLFYEKDLLRFAQIASTQMACPKMDRESEFLKALQSSTNYKVENNRLYLSNGSEENLLIFKKID</sequence>
<dbReference type="InterPro" id="IPR038670">
    <property type="entry name" value="HslJ-like_sf"/>
</dbReference>